<dbReference type="GO" id="GO:0031941">
    <property type="term" value="C:filamentous actin"/>
    <property type="evidence" value="ECO:0007669"/>
    <property type="project" value="TreeGrafter"/>
</dbReference>
<evidence type="ECO:0000256" key="4">
    <source>
        <dbReference type="SAM" id="MobiDB-lite"/>
    </source>
</evidence>
<feature type="compositionally biased region" description="Basic and acidic residues" evidence="4">
    <location>
        <begin position="389"/>
        <end position="408"/>
    </location>
</feature>
<dbReference type="AlphaFoldDB" id="A0A1B0GC89"/>
<dbReference type="Proteomes" id="UP000092444">
    <property type="component" value="Unassembled WGS sequence"/>
</dbReference>
<evidence type="ECO:0000256" key="3">
    <source>
        <dbReference type="ARBA" id="ARBA00023038"/>
    </source>
</evidence>
<organism evidence="6 7">
    <name type="scientific">Glossina morsitans morsitans</name>
    <name type="common">Savannah tsetse fly</name>
    <dbReference type="NCBI Taxonomy" id="37546"/>
    <lineage>
        <taxon>Eukaryota</taxon>
        <taxon>Metazoa</taxon>
        <taxon>Ecdysozoa</taxon>
        <taxon>Arthropoda</taxon>
        <taxon>Hexapoda</taxon>
        <taxon>Insecta</taxon>
        <taxon>Pterygota</taxon>
        <taxon>Neoptera</taxon>
        <taxon>Endopterygota</taxon>
        <taxon>Diptera</taxon>
        <taxon>Brachycera</taxon>
        <taxon>Muscomorpha</taxon>
        <taxon>Hippoboscoidea</taxon>
        <taxon>Glossinidae</taxon>
        <taxon>Glossina</taxon>
    </lineage>
</organism>
<dbReference type="STRING" id="37546.A0A1B0GC89"/>
<reference evidence="6" key="1">
    <citation type="submission" date="2020-05" db="UniProtKB">
        <authorList>
            <consortium name="EnsemblMetazoa"/>
        </authorList>
    </citation>
    <scope>IDENTIFICATION</scope>
    <source>
        <strain evidence="6">Yale</strain>
    </source>
</reference>
<feature type="compositionally biased region" description="Low complexity" evidence="4">
    <location>
        <begin position="443"/>
        <end position="464"/>
    </location>
</feature>
<evidence type="ECO:0000256" key="2">
    <source>
        <dbReference type="ARBA" id="ARBA00022490"/>
    </source>
</evidence>
<evidence type="ECO:0000259" key="5">
    <source>
        <dbReference type="PROSITE" id="PS50106"/>
    </source>
</evidence>
<keyword evidence="3" id="KW-0862">Zinc</keyword>
<dbReference type="GO" id="GO:0061061">
    <property type="term" value="P:muscle structure development"/>
    <property type="evidence" value="ECO:0007669"/>
    <property type="project" value="TreeGrafter"/>
</dbReference>
<dbReference type="GO" id="GO:0030036">
    <property type="term" value="P:actin cytoskeleton organization"/>
    <property type="evidence" value="ECO:0007669"/>
    <property type="project" value="TreeGrafter"/>
</dbReference>
<proteinExistence type="predicted"/>
<dbReference type="InterPro" id="IPR036034">
    <property type="entry name" value="PDZ_sf"/>
</dbReference>
<feature type="region of interest" description="Disordered" evidence="4">
    <location>
        <begin position="389"/>
        <end position="415"/>
    </location>
</feature>
<accession>A0A1B0GC89</accession>
<dbReference type="Gene3D" id="2.30.42.10">
    <property type="match status" value="1"/>
</dbReference>
<feature type="region of interest" description="Disordered" evidence="4">
    <location>
        <begin position="435"/>
        <end position="464"/>
    </location>
</feature>
<evidence type="ECO:0000256" key="1">
    <source>
        <dbReference type="ARBA" id="ARBA00004496"/>
    </source>
</evidence>
<comment type="subcellular location">
    <subcellularLocation>
        <location evidence="1">Cytoplasm</location>
    </subcellularLocation>
</comment>
<feature type="compositionally biased region" description="Acidic residues" evidence="4">
    <location>
        <begin position="241"/>
        <end position="253"/>
    </location>
</feature>
<feature type="region of interest" description="Disordered" evidence="4">
    <location>
        <begin position="231"/>
        <end position="257"/>
    </location>
</feature>
<dbReference type="PROSITE" id="PS50106">
    <property type="entry name" value="PDZ"/>
    <property type="match status" value="1"/>
</dbReference>
<dbReference type="SMART" id="SM00228">
    <property type="entry name" value="PDZ"/>
    <property type="match status" value="1"/>
</dbReference>
<dbReference type="PANTHER" id="PTHR24214:SF38">
    <property type="entry name" value="PDZ AND LIM DOMAIN PROTEIN ZASP-RELATED"/>
    <property type="match status" value="1"/>
</dbReference>
<dbReference type="GO" id="GO:0051371">
    <property type="term" value="F:muscle alpha-actinin binding"/>
    <property type="evidence" value="ECO:0007669"/>
    <property type="project" value="TreeGrafter"/>
</dbReference>
<dbReference type="EnsemblMetazoa" id="GMOY010918-RA">
    <property type="protein sequence ID" value="GMOY010918-PA"/>
    <property type="gene ID" value="GMOY010918"/>
</dbReference>
<keyword evidence="7" id="KW-1185">Reference proteome</keyword>
<dbReference type="Pfam" id="PF00595">
    <property type="entry name" value="PDZ"/>
    <property type="match status" value="1"/>
</dbReference>
<dbReference type="GO" id="GO:0001725">
    <property type="term" value="C:stress fiber"/>
    <property type="evidence" value="ECO:0007669"/>
    <property type="project" value="TreeGrafter"/>
</dbReference>
<feature type="domain" description="PDZ" evidence="5">
    <location>
        <begin position="54"/>
        <end position="121"/>
    </location>
</feature>
<feature type="region of interest" description="Disordered" evidence="4">
    <location>
        <begin position="332"/>
        <end position="360"/>
    </location>
</feature>
<dbReference type="VEuPathDB" id="VectorBase:GMOY010918"/>
<dbReference type="SUPFAM" id="SSF50156">
    <property type="entry name" value="PDZ domain-like"/>
    <property type="match status" value="1"/>
</dbReference>
<dbReference type="EMBL" id="CCAG010007826">
    <property type="status" value="NOT_ANNOTATED_CDS"/>
    <property type="molecule type" value="Genomic_DNA"/>
</dbReference>
<dbReference type="GO" id="GO:0003779">
    <property type="term" value="F:actin binding"/>
    <property type="evidence" value="ECO:0007669"/>
    <property type="project" value="TreeGrafter"/>
</dbReference>
<evidence type="ECO:0000313" key="6">
    <source>
        <dbReference type="EnsemblMetazoa" id="GMOY010918-PA"/>
    </source>
</evidence>
<dbReference type="GO" id="GO:0030018">
    <property type="term" value="C:Z disc"/>
    <property type="evidence" value="ECO:0007669"/>
    <property type="project" value="TreeGrafter"/>
</dbReference>
<dbReference type="GO" id="GO:0005912">
    <property type="term" value="C:adherens junction"/>
    <property type="evidence" value="ECO:0007669"/>
    <property type="project" value="TreeGrafter"/>
</dbReference>
<dbReference type="InterPro" id="IPR001478">
    <property type="entry name" value="PDZ"/>
</dbReference>
<dbReference type="InterPro" id="IPR050604">
    <property type="entry name" value="PDZ-LIM_domain"/>
</dbReference>
<keyword evidence="3" id="KW-0440">LIM domain</keyword>
<dbReference type="PANTHER" id="PTHR24214">
    <property type="entry name" value="PDZ AND LIM DOMAIN PROTEIN ZASP"/>
    <property type="match status" value="1"/>
</dbReference>
<evidence type="ECO:0000313" key="7">
    <source>
        <dbReference type="Proteomes" id="UP000092444"/>
    </source>
</evidence>
<keyword evidence="2" id="KW-0963">Cytoplasm</keyword>
<protein>
    <recommendedName>
        <fullName evidence="5">PDZ domain-containing protein</fullName>
    </recommendedName>
</protein>
<sequence length="511" mass="57554">MPEPAYNALYSYGLEPPKRPPIIKLSCGIGDTDGFPAFDVDSDAYTIKDDSKWGFLITGGAEFHMPLTVTTGGLADQGGIRLGDIILEINEEDATQLTLAQAHEKIDATGKKIHFLVKTETERGYKEMLTDDEMCFTHDNNVGKRSHRKEHDATPTLNEDCKSRFMEEDQECGFEQGEEKSIVLRVPKPLPPPKDFSPTPLLGSRCWHPIMWIPPPEPPKPKKKKTKIEIDSEGNEVVIELSEDESSDEEEEEMQRKLSEIAEIPKILSSTLATVSQTFDKLTNATQQQKRKFSYDEDAYDYELSDNDDNDDDNVEKYDANKAYLELKQHISQHHLRQSKDSTPESDYASENGDGLTYSIITDNSSSAEEEDNLQLCANYVKNEKEEFNTNSKANDEHREYHQRHDGGNESDEDDFLTTTFTWHLRNLRKSELTEKEFERRTSPAFTSTTATTTTIGDSDSNNTSNYDNAFGVTVNCTGKDGQQKQHKAIHLSFGAPPATGSCRETYSIVG</sequence>
<keyword evidence="3" id="KW-0479">Metal-binding</keyword>
<name>A0A1B0GC89_GLOMM</name>